<keyword evidence="2" id="KW-0805">Transcription regulation</keyword>
<evidence type="ECO:0000259" key="5">
    <source>
        <dbReference type="Pfam" id="PF08281"/>
    </source>
</evidence>
<dbReference type="Proteomes" id="UP001144096">
    <property type="component" value="Unassembled WGS sequence"/>
</dbReference>
<dbReference type="InterPro" id="IPR013325">
    <property type="entry name" value="RNA_pol_sigma_r2"/>
</dbReference>
<organism evidence="6 7">
    <name type="scientific">Amycolatopsis iheyensis</name>
    <dbReference type="NCBI Taxonomy" id="2945988"/>
    <lineage>
        <taxon>Bacteria</taxon>
        <taxon>Bacillati</taxon>
        <taxon>Actinomycetota</taxon>
        <taxon>Actinomycetes</taxon>
        <taxon>Pseudonocardiales</taxon>
        <taxon>Pseudonocardiaceae</taxon>
        <taxon>Amycolatopsis</taxon>
    </lineage>
</organism>
<dbReference type="RefSeq" id="WP_257924811.1">
    <property type="nucleotide sequence ID" value="NZ_JAMXQV010000024.1"/>
</dbReference>
<dbReference type="Pfam" id="PF08281">
    <property type="entry name" value="Sigma70_r4_2"/>
    <property type="match status" value="1"/>
</dbReference>
<dbReference type="GO" id="GO:0016987">
    <property type="term" value="F:sigma factor activity"/>
    <property type="evidence" value="ECO:0007669"/>
    <property type="project" value="UniProtKB-KW"/>
</dbReference>
<dbReference type="InterPro" id="IPR013324">
    <property type="entry name" value="RNA_pol_sigma_r3/r4-like"/>
</dbReference>
<dbReference type="SUPFAM" id="SSF88946">
    <property type="entry name" value="Sigma2 domain of RNA polymerase sigma factors"/>
    <property type="match status" value="1"/>
</dbReference>
<dbReference type="GO" id="GO:0003677">
    <property type="term" value="F:DNA binding"/>
    <property type="evidence" value="ECO:0007669"/>
    <property type="project" value="InterPro"/>
</dbReference>
<dbReference type="AlphaFoldDB" id="A0A9X2NI75"/>
<name>A0A9X2NI75_9PSEU</name>
<feature type="domain" description="RNA polymerase sigma factor 70 region 4 type 2" evidence="5">
    <location>
        <begin position="118"/>
        <end position="167"/>
    </location>
</feature>
<comment type="caution">
    <text evidence="6">The sequence shown here is derived from an EMBL/GenBank/DDBJ whole genome shotgun (WGS) entry which is preliminary data.</text>
</comment>
<dbReference type="NCBIfam" id="TIGR02937">
    <property type="entry name" value="sigma70-ECF"/>
    <property type="match status" value="1"/>
</dbReference>
<proteinExistence type="inferred from homology"/>
<dbReference type="Gene3D" id="1.10.10.10">
    <property type="entry name" value="Winged helix-like DNA-binding domain superfamily/Winged helix DNA-binding domain"/>
    <property type="match status" value="1"/>
</dbReference>
<dbReference type="InterPro" id="IPR013249">
    <property type="entry name" value="RNA_pol_sigma70_r4_t2"/>
</dbReference>
<comment type="similarity">
    <text evidence="1">Belongs to the sigma-70 factor family. ECF subfamily.</text>
</comment>
<dbReference type="InterPro" id="IPR039425">
    <property type="entry name" value="RNA_pol_sigma-70-like"/>
</dbReference>
<evidence type="ECO:0000313" key="6">
    <source>
        <dbReference type="EMBL" id="MCR6488247.1"/>
    </source>
</evidence>
<evidence type="ECO:0000313" key="7">
    <source>
        <dbReference type="Proteomes" id="UP001144096"/>
    </source>
</evidence>
<dbReference type="EMBL" id="JAMXQV010000024">
    <property type="protein sequence ID" value="MCR6488247.1"/>
    <property type="molecule type" value="Genomic_DNA"/>
</dbReference>
<keyword evidence="3" id="KW-0731">Sigma factor</keyword>
<dbReference type="InterPro" id="IPR014284">
    <property type="entry name" value="RNA_pol_sigma-70_dom"/>
</dbReference>
<dbReference type="InterPro" id="IPR036388">
    <property type="entry name" value="WH-like_DNA-bd_sf"/>
</dbReference>
<reference evidence="6" key="1">
    <citation type="submission" date="2022-06" db="EMBL/GenBank/DDBJ databases">
        <title>Amycolatopsis iheyaensis sp. nov., a new species of the genus Amycolatopsis isolated from soil in Iheya island, Japan.</title>
        <authorList>
            <person name="Ngamcharungchit C."/>
            <person name="Kanto H."/>
            <person name="Take A."/>
            <person name="Intra B."/>
            <person name="Matsumoto A."/>
            <person name="Panbangred W."/>
            <person name="Inahashi Y."/>
        </authorList>
    </citation>
    <scope>NUCLEOTIDE SEQUENCE</scope>
    <source>
        <strain evidence="6">OK19-0408</strain>
    </source>
</reference>
<dbReference type="PANTHER" id="PTHR43133">
    <property type="entry name" value="RNA POLYMERASE ECF-TYPE SIGMA FACTO"/>
    <property type="match status" value="1"/>
</dbReference>
<keyword evidence="4" id="KW-0804">Transcription</keyword>
<evidence type="ECO:0000256" key="1">
    <source>
        <dbReference type="ARBA" id="ARBA00010641"/>
    </source>
</evidence>
<keyword evidence="7" id="KW-1185">Reference proteome</keyword>
<gene>
    <name evidence="6" type="ORF">M8542_36000</name>
</gene>
<evidence type="ECO:0000256" key="4">
    <source>
        <dbReference type="ARBA" id="ARBA00023163"/>
    </source>
</evidence>
<protein>
    <submittedName>
        <fullName evidence="6">Sigma-70 family RNA polymerase sigma factor</fullName>
    </submittedName>
</protein>
<accession>A0A9X2NI75</accession>
<evidence type="ECO:0000256" key="2">
    <source>
        <dbReference type="ARBA" id="ARBA00023015"/>
    </source>
</evidence>
<dbReference type="SUPFAM" id="SSF88659">
    <property type="entry name" value="Sigma3 and sigma4 domains of RNA polymerase sigma factors"/>
    <property type="match status" value="1"/>
</dbReference>
<dbReference type="Gene3D" id="1.10.1740.10">
    <property type="match status" value="1"/>
</dbReference>
<dbReference type="PANTHER" id="PTHR43133:SF46">
    <property type="entry name" value="RNA POLYMERASE SIGMA-70 FACTOR ECF SUBFAMILY"/>
    <property type="match status" value="1"/>
</dbReference>
<dbReference type="GO" id="GO:0006352">
    <property type="term" value="P:DNA-templated transcription initiation"/>
    <property type="evidence" value="ECO:0007669"/>
    <property type="project" value="InterPro"/>
</dbReference>
<evidence type="ECO:0000256" key="3">
    <source>
        <dbReference type="ARBA" id="ARBA00023082"/>
    </source>
</evidence>
<sequence>MGSLGPPSAPLVESFEEFYRLTAPRTFRAVLRIAAGDSYIAQDATQEAYCQMLRLWSHRQHVSSEDNRKYVLGIASKKVMDVYRRQRKLADLDDELEAWAQEDIHLAAVLDELTVLRVVRELIAQQPPRRRAVAVLFFIEEFNYDEVAYALTMSKSTVRTHVERLRAVLKPGLDQLNQTDQGGERQ</sequence>